<proteinExistence type="predicted"/>
<gene>
    <name evidence="1" type="ORF">RPMA_11885</name>
</gene>
<evidence type="ECO:0000313" key="1">
    <source>
        <dbReference type="EMBL" id="QUS39456.1"/>
    </source>
</evidence>
<organism evidence="1 2">
    <name type="scientific">Tardiphaga alba</name>
    <dbReference type="NCBI Taxonomy" id="340268"/>
    <lineage>
        <taxon>Bacteria</taxon>
        <taxon>Pseudomonadati</taxon>
        <taxon>Pseudomonadota</taxon>
        <taxon>Alphaproteobacteria</taxon>
        <taxon>Hyphomicrobiales</taxon>
        <taxon>Nitrobacteraceae</taxon>
        <taxon>Tardiphaga</taxon>
    </lineage>
</organism>
<keyword evidence="2" id="KW-1185">Reference proteome</keyword>
<dbReference type="RefSeq" id="WP_211912999.1">
    <property type="nucleotide sequence ID" value="NZ_CP036498.1"/>
</dbReference>
<name>A0ABX8A824_9BRAD</name>
<dbReference type="EMBL" id="CP036498">
    <property type="protein sequence ID" value="QUS39456.1"/>
    <property type="molecule type" value="Genomic_DNA"/>
</dbReference>
<accession>A0ABX8A824</accession>
<protein>
    <submittedName>
        <fullName evidence="1">Uncharacterized protein</fullName>
    </submittedName>
</protein>
<sequence length="105" mass="11157">MSDIATELVEGLVELAALQVKLGDILADAVVRIPKSDDLVADTPLESDREISQAEITAAAQAMFAGMLDGYDGGFQSLLRTNFPQHRIEELARAALEAAAACRKG</sequence>
<dbReference type="Proteomes" id="UP000682843">
    <property type="component" value="Chromosome"/>
</dbReference>
<evidence type="ECO:0000313" key="2">
    <source>
        <dbReference type="Proteomes" id="UP000682843"/>
    </source>
</evidence>
<reference evidence="1 2" key="1">
    <citation type="submission" date="2019-02" db="EMBL/GenBank/DDBJ databases">
        <title>Emended description of the genus Rhodopseudomonas and description of Rhodopseudomonas albus sp. nov., a non-phototrophic, heavy-metal-tolerant bacterium isolated from garden soil.</title>
        <authorList>
            <person name="Bao Z."/>
            <person name="Cao W.W."/>
            <person name="Sato Y."/>
            <person name="Nishizawa T."/>
            <person name="Zhao J."/>
            <person name="Guo Y."/>
            <person name="Ohta H."/>
        </authorList>
    </citation>
    <scope>NUCLEOTIDE SEQUENCE [LARGE SCALE GENOMIC DNA]</scope>
    <source>
        <strain evidence="1 2">SK50-23</strain>
    </source>
</reference>